<dbReference type="GO" id="GO:0003682">
    <property type="term" value="F:chromatin binding"/>
    <property type="evidence" value="ECO:0007669"/>
    <property type="project" value="TreeGrafter"/>
</dbReference>
<keyword evidence="2" id="KW-0067">ATP-binding</keyword>
<accession>A0A7M5UER4</accession>
<dbReference type="GO" id="GO:0003690">
    <property type="term" value="F:double-stranded DNA binding"/>
    <property type="evidence" value="ECO:0007669"/>
    <property type="project" value="TreeGrafter"/>
</dbReference>
<dbReference type="EnsemblMetazoa" id="CLYHEMT000203.1">
    <property type="protein sequence ID" value="CLYHEMP000203.1"/>
    <property type="gene ID" value="CLYHEMG000203"/>
</dbReference>
<dbReference type="GO" id="GO:0038001">
    <property type="term" value="P:paracrine signaling"/>
    <property type="evidence" value="ECO:0007669"/>
    <property type="project" value="TreeGrafter"/>
</dbReference>
<dbReference type="Gene3D" id="1.10.1410.40">
    <property type="match status" value="1"/>
</dbReference>
<dbReference type="GO" id="GO:2000042">
    <property type="term" value="P:negative regulation of double-strand break repair via homologous recombination"/>
    <property type="evidence" value="ECO:0007669"/>
    <property type="project" value="TreeGrafter"/>
</dbReference>
<dbReference type="PANTHER" id="PTHR10656:SF35">
    <property type="entry name" value="CYCLIC GMP-AMP SYNTHASE"/>
    <property type="match status" value="1"/>
</dbReference>
<dbReference type="Proteomes" id="UP000594262">
    <property type="component" value="Unplaced"/>
</dbReference>
<dbReference type="SMART" id="SM01265">
    <property type="entry name" value="Mab-21"/>
    <property type="match status" value="1"/>
</dbReference>
<keyword evidence="5" id="KW-1185">Reference proteome</keyword>
<dbReference type="GO" id="GO:0071360">
    <property type="term" value="P:cellular response to exogenous dsRNA"/>
    <property type="evidence" value="ECO:0007669"/>
    <property type="project" value="TreeGrafter"/>
</dbReference>
<dbReference type="GO" id="GO:0061501">
    <property type="term" value="F:2',3'-cyclic GMP-AMP synthase activity"/>
    <property type="evidence" value="ECO:0007669"/>
    <property type="project" value="TreeGrafter"/>
</dbReference>
<dbReference type="OrthoDB" id="5961151at2759"/>
<dbReference type="GO" id="GO:0005524">
    <property type="term" value="F:ATP binding"/>
    <property type="evidence" value="ECO:0007669"/>
    <property type="project" value="UniProtKB-KW"/>
</dbReference>
<dbReference type="GO" id="GO:0005829">
    <property type="term" value="C:cytosol"/>
    <property type="evidence" value="ECO:0007669"/>
    <property type="project" value="TreeGrafter"/>
</dbReference>
<dbReference type="GO" id="GO:0002218">
    <property type="term" value="P:activation of innate immune response"/>
    <property type="evidence" value="ECO:0007669"/>
    <property type="project" value="TreeGrafter"/>
</dbReference>
<keyword evidence="2" id="KW-0547">Nucleotide-binding</keyword>
<evidence type="ECO:0000313" key="5">
    <source>
        <dbReference type="Proteomes" id="UP000594262"/>
    </source>
</evidence>
<comment type="cofactor">
    <cofactor evidence="1">
        <name>Mg(2+)</name>
        <dbReference type="ChEBI" id="CHEBI:18420"/>
    </cofactor>
</comment>
<organism evidence="4 5">
    <name type="scientific">Clytia hemisphaerica</name>
    <dbReference type="NCBI Taxonomy" id="252671"/>
    <lineage>
        <taxon>Eukaryota</taxon>
        <taxon>Metazoa</taxon>
        <taxon>Cnidaria</taxon>
        <taxon>Hydrozoa</taxon>
        <taxon>Hydroidolina</taxon>
        <taxon>Leptothecata</taxon>
        <taxon>Obeliida</taxon>
        <taxon>Clytiidae</taxon>
        <taxon>Clytia</taxon>
    </lineage>
</organism>
<protein>
    <recommendedName>
        <fullName evidence="3">Mab-21-like HhH/H2TH-like domain-containing protein</fullName>
    </recommendedName>
</protein>
<evidence type="ECO:0000256" key="2">
    <source>
        <dbReference type="ARBA" id="ARBA00022840"/>
    </source>
</evidence>
<dbReference type="GO" id="GO:0035861">
    <property type="term" value="C:site of double-strand break"/>
    <property type="evidence" value="ECO:0007669"/>
    <property type="project" value="TreeGrafter"/>
</dbReference>
<dbReference type="PANTHER" id="PTHR10656">
    <property type="entry name" value="CELL FATE DETERMINING PROTEIN MAB21-RELATED"/>
    <property type="match status" value="1"/>
</dbReference>
<feature type="domain" description="Mab-21-like HhH/H2TH-like" evidence="3">
    <location>
        <begin position="306"/>
        <end position="381"/>
    </location>
</feature>
<reference evidence="4" key="1">
    <citation type="submission" date="2021-01" db="UniProtKB">
        <authorList>
            <consortium name="EnsemblMetazoa"/>
        </authorList>
    </citation>
    <scope>IDENTIFICATION</scope>
</reference>
<evidence type="ECO:0000256" key="1">
    <source>
        <dbReference type="ARBA" id="ARBA00001946"/>
    </source>
</evidence>
<dbReference type="GO" id="GO:0032481">
    <property type="term" value="P:positive regulation of type I interferon production"/>
    <property type="evidence" value="ECO:0007669"/>
    <property type="project" value="TreeGrafter"/>
</dbReference>
<dbReference type="GO" id="GO:0006974">
    <property type="term" value="P:DNA damage response"/>
    <property type="evidence" value="ECO:0007669"/>
    <property type="project" value="TreeGrafter"/>
</dbReference>
<dbReference type="InterPro" id="IPR024810">
    <property type="entry name" value="MAB21L/cGLR"/>
</dbReference>
<dbReference type="GO" id="GO:0002230">
    <property type="term" value="P:positive regulation of defense response to virus by host"/>
    <property type="evidence" value="ECO:0007669"/>
    <property type="project" value="TreeGrafter"/>
</dbReference>
<dbReference type="Pfam" id="PF20266">
    <property type="entry name" value="Mab-21_C"/>
    <property type="match status" value="1"/>
</dbReference>
<dbReference type="InterPro" id="IPR046906">
    <property type="entry name" value="Mab-21_HhH/H2TH-like"/>
</dbReference>
<name>A0A7M5UER4_9CNID</name>
<dbReference type="GO" id="GO:0005634">
    <property type="term" value="C:nucleus"/>
    <property type="evidence" value="ECO:0007669"/>
    <property type="project" value="TreeGrafter"/>
</dbReference>
<evidence type="ECO:0000259" key="3">
    <source>
        <dbReference type="Pfam" id="PF20266"/>
    </source>
</evidence>
<dbReference type="AlphaFoldDB" id="A0A7M5UER4"/>
<proteinExistence type="predicted"/>
<evidence type="ECO:0000313" key="4">
    <source>
        <dbReference type="EnsemblMetazoa" id="CLYHEMP000203.1"/>
    </source>
</evidence>
<sequence length="441" mass="51800">IEMEERRKEYAALNALVEIFDCEFKHLSTFLVDEESKDVIQHFDDQFPPSHLHFPIVIKAYVSGSVSENLNTYGSDSDYIYEIGPAVVRKKLNTYFGYFQKILWKTLNDEPGSIVDSRAKAFYYTKTKYDGFYQIEDNNGGFIYPVFLQRALYHILEINESDSKSNEIYFNFDKVGKGKASLREQAAKKLSVNTTGVPSPSIPSATKDKVIALRLKQWPTEIEQKLIDRNRNVENYTKIPLFLIPKSHPESQNPMVEWRLSFSLVEKEIFLNLPLLWRKAYLIMKNLFKKFHDEPFHPLNELNLKMSRKKVPQYYESPLKSYHIKTVLMWLYEEKPDFDERDIIGLLQLVVDGLLRAFSEMKLPNYFIPSQNVLNNPQKLDPFKIEKVKEILEKIKITDNLMNLSEIHPLESQLHGFQSEQEHQSFKATQMRDKFFRDNIP</sequence>